<feature type="compositionally biased region" description="Basic and acidic residues" evidence="2">
    <location>
        <begin position="141"/>
        <end position="152"/>
    </location>
</feature>
<accession>A0AAW0F6T1</accession>
<dbReference type="PANTHER" id="PTHR14383">
    <property type="entry name" value="SWAP-70 RECOMBINASE"/>
    <property type="match status" value="1"/>
</dbReference>
<feature type="compositionally biased region" description="Low complexity" evidence="2">
    <location>
        <begin position="96"/>
        <end position="121"/>
    </location>
</feature>
<feature type="region of interest" description="Disordered" evidence="2">
    <location>
        <begin position="82"/>
        <end position="239"/>
    </location>
</feature>
<dbReference type="GO" id="GO:0005634">
    <property type="term" value="C:nucleus"/>
    <property type="evidence" value="ECO:0007669"/>
    <property type="project" value="TreeGrafter"/>
</dbReference>
<feature type="region of interest" description="Disordered" evidence="2">
    <location>
        <begin position="553"/>
        <end position="596"/>
    </location>
</feature>
<feature type="compositionally biased region" description="Polar residues" evidence="2">
    <location>
        <begin position="173"/>
        <end position="189"/>
    </location>
</feature>
<comment type="caution">
    <text evidence="3">The sequence shown here is derived from an EMBL/GenBank/DDBJ whole genome shotgun (WGS) entry which is preliminary data.</text>
</comment>
<proteinExistence type="predicted"/>
<evidence type="ECO:0000313" key="4">
    <source>
        <dbReference type="Proteomes" id="UP001430356"/>
    </source>
</evidence>
<dbReference type="Proteomes" id="UP001430356">
    <property type="component" value="Unassembled WGS sequence"/>
</dbReference>
<evidence type="ECO:0000313" key="3">
    <source>
        <dbReference type="EMBL" id="KAK7201457.1"/>
    </source>
</evidence>
<evidence type="ECO:0000256" key="1">
    <source>
        <dbReference type="SAM" id="Coils"/>
    </source>
</evidence>
<gene>
    <name evidence="3" type="ORF">NESM_000208700</name>
</gene>
<feature type="compositionally biased region" description="Low complexity" evidence="2">
    <location>
        <begin position="1"/>
        <end position="22"/>
    </location>
</feature>
<organism evidence="3 4">
    <name type="scientific">Novymonas esmeraldas</name>
    <dbReference type="NCBI Taxonomy" id="1808958"/>
    <lineage>
        <taxon>Eukaryota</taxon>
        <taxon>Discoba</taxon>
        <taxon>Euglenozoa</taxon>
        <taxon>Kinetoplastea</taxon>
        <taxon>Metakinetoplastina</taxon>
        <taxon>Trypanosomatida</taxon>
        <taxon>Trypanosomatidae</taxon>
        <taxon>Novymonas</taxon>
    </lineage>
</organism>
<feature type="compositionally biased region" description="Low complexity" evidence="2">
    <location>
        <begin position="162"/>
        <end position="172"/>
    </location>
</feature>
<sequence>MLTSSLSSSSSTATPAAAAATSWTGRWPLPASSSSSAHTPPQLACDETCALPRGNSKFWVRTPDSDGDRLCAVEERVGDTPRVAAAEAPLRRDGGRQPPSSSALSLPQRLSPNAFVQVQQQQERRQRHAHQLRRRCAAALRGDESGASRGADDTADDSAVWSHSSSILPHSSGNAGTASRSDMSDSTGSGMEVRRRRPTAAPTRLGGVDRRAPPPGMDDDDDDDDAETESSSCGCPTSCSCRSGRELRHMPPAHLSCAARATGNRASARVTPRCSRAADRQSSALDATRVSDASSETGATPPAQRSSDEDGDEVCSACRLSCRATGRRPPLVFGYPVRGITTASGGTGSSASLCSSCAAAAAAPVRMIGGGDAFTTAVHRDTLVPEVPPLLYLAAPAAAAARCGRVVGDAAVVTLREREERRLAYLRSAAALAGSAGGLAADGSPAGDGDAASLCGRLEPQLCGTPAGDAAAAAVEAAAAEETRRRAEQQQQQQQQAVELARTAAAHCVEVALPALHGELADVAARSAAQQQERMDALAAQLRVLHEELLTNRKHTEEQHHQQQQQRLLEHRRREEEEAARQRPSRVDSATSPLRAAPLSTEAAVCVPAVTLPPAPPRRSVAVQHADGSLELLAAVRQDAARWTTALLCAAEVARRDALVQDEAELRLQLLCVLEEPCRRRTLHCEAQVLRGQAECLALQQRTTAAFNRFALEQSERLARQHLTSEAAAAHSDIRTAHVTERLRASDAAARHSAETLAARLADTQAELAALQSTHADTLEHVRHLRVQLIEALRMPTVTLADRASAPVHAARSGGGRDGGVEFAAATSACATTAAVGCESGEDMPVHRRFARAHQEALRVTRAQHRAV</sequence>
<feature type="region of interest" description="Disordered" evidence="2">
    <location>
        <begin position="1"/>
        <end position="43"/>
    </location>
</feature>
<feature type="compositionally biased region" description="Acidic residues" evidence="2">
    <location>
        <begin position="217"/>
        <end position="228"/>
    </location>
</feature>
<feature type="coiled-coil region" evidence="1">
    <location>
        <begin position="470"/>
        <end position="504"/>
    </location>
</feature>
<keyword evidence="1" id="KW-0175">Coiled coil</keyword>
<dbReference type="AlphaFoldDB" id="A0AAW0F6T1"/>
<feature type="region of interest" description="Disordered" evidence="2">
    <location>
        <begin position="268"/>
        <end position="311"/>
    </location>
</feature>
<dbReference type="PANTHER" id="PTHR14383:SF5">
    <property type="entry name" value="RUN DOMAIN-CONTAINING PROTEIN"/>
    <property type="match status" value="1"/>
</dbReference>
<dbReference type="EMBL" id="JAECZO010000015">
    <property type="protein sequence ID" value="KAK7201457.1"/>
    <property type="molecule type" value="Genomic_DNA"/>
</dbReference>
<name>A0AAW0F6T1_9TRYP</name>
<feature type="compositionally biased region" description="Basic residues" evidence="2">
    <location>
        <begin position="125"/>
        <end position="136"/>
    </location>
</feature>
<evidence type="ECO:0000256" key="2">
    <source>
        <dbReference type="SAM" id="MobiDB-lite"/>
    </source>
</evidence>
<keyword evidence="4" id="KW-1185">Reference proteome</keyword>
<protein>
    <submittedName>
        <fullName evidence="3">Uncharacterized protein</fullName>
    </submittedName>
</protein>
<feature type="compositionally biased region" description="Low complexity" evidence="2">
    <location>
        <begin position="229"/>
        <end position="239"/>
    </location>
</feature>
<feature type="compositionally biased region" description="Basic and acidic residues" evidence="2">
    <location>
        <begin position="568"/>
        <end position="581"/>
    </location>
</feature>
<dbReference type="GO" id="GO:0005737">
    <property type="term" value="C:cytoplasm"/>
    <property type="evidence" value="ECO:0007669"/>
    <property type="project" value="TreeGrafter"/>
</dbReference>
<reference evidence="3 4" key="1">
    <citation type="journal article" date="2021" name="MBio">
        <title>A New Model Trypanosomatid, Novymonas esmeraldas: Genomic Perception of Its 'Candidatus Pandoraea novymonadis' Endosymbiont.</title>
        <authorList>
            <person name="Zakharova A."/>
            <person name="Saura A."/>
            <person name="Butenko A."/>
            <person name="Podesvova L."/>
            <person name="Warmusova S."/>
            <person name="Kostygov A.Y."/>
            <person name="Nenarokova A."/>
            <person name="Lukes J."/>
            <person name="Opperdoes F.R."/>
            <person name="Yurchenko V."/>
        </authorList>
    </citation>
    <scope>NUCLEOTIDE SEQUENCE [LARGE SCALE GENOMIC DNA]</scope>
    <source>
        <strain evidence="3 4">E262AT.01</strain>
    </source>
</reference>
<feature type="compositionally biased region" description="Polar residues" evidence="2">
    <location>
        <begin position="280"/>
        <end position="298"/>
    </location>
</feature>